<dbReference type="InterPro" id="IPR026444">
    <property type="entry name" value="Secre_tail"/>
</dbReference>
<organism evidence="2 3">
    <name type="scientific">Melioribacter roseus (strain DSM 23840 / JCM 17771 / VKM B-2668 / P3M-2)</name>
    <dbReference type="NCBI Taxonomy" id="1191523"/>
    <lineage>
        <taxon>Bacteria</taxon>
        <taxon>Pseudomonadati</taxon>
        <taxon>Ignavibacteriota</taxon>
        <taxon>Ignavibacteria</taxon>
        <taxon>Ignavibacteriales</taxon>
        <taxon>Melioribacteraceae</taxon>
        <taxon>Melioribacter</taxon>
    </lineage>
</organism>
<dbReference type="PATRIC" id="fig|1191523.3.peg.584"/>
<dbReference type="STRING" id="1191523.MROS_0561"/>
<dbReference type="EMBL" id="CP003557">
    <property type="protein sequence ID" value="AFN73804.1"/>
    <property type="molecule type" value="Genomic_DNA"/>
</dbReference>
<dbReference type="OrthoDB" id="9800887at2"/>
<dbReference type="NCBIfam" id="TIGR04183">
    <property type="entry name" value="Por_Secre_tail"/>
    <property type="match status" value="1"/>
</dbReference>
<dbReference type="KEGG" id="mro:MROS_0561"/>
<gene>
    <name evidence="2" type="ordered locus">MROS_0561</name>
</gene>
<accession>I6ZP43</accession>
<evidence type="ECO:0000259" key="1">
    <source>
        <dbReference type="Pfam" id="PF18962"/>
    </source>
</evidence>
<dbReference type="Proteomes" id="UP000009011">
    <property type="component" value="Chromosome"/>
</dbReference>
<evidence type="ECO:0000313" key="3">
    <source>
        <dbReference type="Proteomes" id="UP000009011"/>
    </source>
</evidence>
<dbReference type="Gene3D" id="2.60.40.4070">
    <property type="match status" value="1"/>
</dbReference>
<evidence type="ECO:0000313" key="2">
    <source>
        <dbReference type="EMBL" id="AFN73804.1"/>
    </source>
</evidence>
<dbReference type="eggNOG" id="COG3866">
    <property type="taxonomic scope" value="Bacteria"/>
</dbReference>
<reference evidence="2 3" key="1">
    <citation type="journal article" date="2013" name="PLoS ONE">
        <title>Genomic analysis of Melioribacter roseus, facultatively anaerobic organotrophic bacterium representing a novel deep lineage within Bacteriodetes/Chlorobi group.</title>
        <authorList>
            <person name="Kadnikov V.V."/>
            <person name="Mardanov A.V."/>
            <person name="Podosokorskaya O.A."/>
            <person name="Gavrilov S.N."/>
            <person name="Kublanov I.V."/>
            <person name="Beletsky A.V."/>
            <person name="Bonch-Osmolovskaya E.A."/>
            <person name="Ravin N.V."/>
        </authorList>
    </citation>
    <scope>NUCLEOTIDE SEQUENCE [LARGE SCALE GENOMIC DNA]</scope>
    <source>
        <strain evidence="3">JCM 17771 / P3M-2</strain>
    </source>
</reference>
<keyword evidence="3" id="KW-1185">Reference proteome</keyword>
<dbReference type="AlphaFoldDB" id="I6ZP43"/>
<feature type="domain" description="Secretion system C-terminal sorting" evidence="1">
    <location>
        <begin position="230"/>
        <end position="305"/>
    </location>
</feature>
<protein>
    <recommendedName>
        <fullName evidence="1">Secretion system C-terminal sorting domain-containing protein</fullName>
    </recommendedName>
</protein>
<dbReference type="RefSeq" id="WP_014855241.1">
    <property type="nucleotide sequence ID" value="NC_018178.1"/>
</dbReference>
<dbReference type="Pfam" id="PF18962">
    <property type="entry name" value="Por_Secre_tail"/>
    <property type="match status" value="1"/>
</dbReference>
<proteinExistence type="predicted"/>
<dbReference type="HOGENOM" id="CLU_893728_0_0_10"/>
<name>I6ZP43_MELRP</name>
<sequence>MKEKMSWAIFLLLISNMVYGQGIFTVSTDKPEYSYGEKIVVKMTFQNNTDSSFNFWADPYCITELSYIGVRLDLNCSLADGEFSFPPGKSQTWRWVIDPSVHGVPTEDGDQKIVGSFLHLLSDTASFKAPKFYGGRLRVVLRNNVSYEDIAGLMDSINATLINVDGYINDNWNQTWQIQGYSIDSLAGILINDRRIINAEPLRIIKLDTTYITGVETDKLPDSYLLYQNYPNPFNPSTTIEYYLPENSFVELKIYDILGRELKTLVNDYQNAGRHKYALSIDDLNRSASSVYFCRLKARNYFKTIKLTLLK</sequence>